<reference evidence="1 2" key="1">
    <citation type="submission" date="2019-08" db="EMBL/GenBank/DDBJ databases">
        <title>Bradyrhizobium hipponensis sp. nov., a rhizobium isolated from a Lupinus angustifolius root nodule in Tunisia.</title>
        <authorList>
            <person name="Off K."/>
            <person name="Rejili M."/>
            <person name="Mars M."/>
            <person name="Brachmann A."/>
            <person name="Marin M."/>
        </authorList>
    </citation>
    <scope>NUCLEOTIDE SEQUENCE [LARGE SCALE GENOMIC DNA]</scope>
    <source>
        <strain evidence="1 2">CTAW71</strain>
    </source>
</reference>
<accession>A0A5D3K0H3</accession>
<dbReference type="GO" id="GO:0003677">
    <property type="term" value="F:DNA binding"/>
    <property type="evidence" value="ECO:0007669"/>
    <property type="project" value="InterPro"/>
</dbReference>
<dbReference type="OrthoDB" id="8239508at2"/>
<protein>
    <recommendedName>
        <fullName evidence="3">Helix-turn-helix transcriptional regulator</fullName>
    </recommendedName>
</protein>
<organism evidence="1 2">
    <name type="scientific">Bradyrhizobium rifense</name>
    <dbReference type="NCBI Taxonomy" id="515499"/>
    <lineage>
        <taxon>Bacteria</taxon>
        <taxon>Pseudomonadati</taxon>
        <taxon>Pseudomonadota</taxon>
        <taxon>Alphaproteobacteria</taxon>
        <taxon>Hyphomicrobiales</taxon>
        <taxon>Nitrobacteraceae</taxon>
        <taxon>Bradyrhizobium</taxon>
    </lineage>
</organism>
<gene>
    <name evidence="1" type="ORF">FXB40_42100</name>
</gene>
<dbReference type="AlphaFoldDB" id="A0A5D3K0H3"/>
<evidence type="ECO:0000313" key="2">
    <source>
        <dbReference type="Proteomes" id="UP000324758"/>
    </source>
</evidence>
<keyword evidence="2" id="KW-1185">Reference proteome</keyword>
<dbReference type="RefSeq" id="WP_092117218.1">
    <property type="nucleotide sequence ID" value="NZ_VSSS01000080.1"/>
</dbReference>
<comment type="caution">
    <text evidence="1">The sequence shown here is derived from an EMBL/GenBank/DDBJ whole genome shotgun (WGS) entry which is preliminary data.</text>
</comment>
<dbReference type="SUPFAM" id="SSF47413">
    <property type="entry name" value="lambda repressor-like DNA-binding domains"/>
    <property type="match status" value="1"/>
</dbReference>
<evidence type="ECO:0008006" key="3">
    <source>
        <dbReference type="Google" id="ProtNLM"/>
    </source>
</evidence>
<sequence>MLGTELPEWRSRNRFTQDTLRMALGVKSRQTIITWEKSTEPLPRLVELALMTLERFPEERKVTTLATVHRTPIPASF</sequence>
<dbReference type="EMBL" id="VSSS01000080">
    <property type="protein sequence ID" value="TYL86207.1"/>
    <property type="molecule type" value="Genomic_DNA"/>
</dbReference>
<evidence type="ECO:0000313" key="1">
    <source>
        <dbReference type="EMBL" id="TYL86207.1"/>
    </source>
</evidence>
<name>A0A5D3K0H3_9BRAD</name>
<dbReference type="InterPro" id="IPR010982">
    <property type="entry name" value="Lambda_DNA-bd_dom_sf"/>
</dbReference>
<dbReference type="Proteomes" id="UP000324758">
    <property type="component" value="Unassembled WGS sequence"/>
</dbReference>
<dbReference type="Gene3D" id="1.10.260.40">
    <property type="entry name" value="lambda repressor-like DNA-binding domains"/>
    <property type="match status" value="1"/>
</dbReference>
<proteinExistence type="predicted"/>